<evidence type="ECO:0000256" key="6">
    <source>
        <dbReference type="ARBA" id="ARBA00023010"/>
    </source>
</evidence>
<evidence type="ECO:0000256" key="1">
    <source>
        <dbReference type="ARBA" id="ARBA00004167"/>
    </source>
</evidence>
<evidence type="ECO:0000313" key="10">
    <source>
        <dbReference type="EMBL" id="QNN48564.1"/>
    </source>
</evidence>
<evidence type="ECO:0000313" key="11">
    <source>
        <dbReference type="Proteomes" id="UP000515976"/>
    </source>
</evidence>
<evidence type="ECO:0000256" key="9">
    <source>
        <dbReference type="SAM" id="Phobius"/>
    </source>
</evidence>
<accession>A0A7G9QYY9</accession>
<dbReference type="GO" id="GO:0016020">
    <property type="term" value="C:membrane"/>
    <property type="evidence" value="ECO:0007669"/>
    <property type="project" value="UniProtKB-ARBA"/>
</dbReference>
<sequence>MSRWCSRGPDEREGGGVVVGVNGWEFVLLVLIAVFVLGPDKLPEYAAKLAQGIRRLRVMAEGAREQLRDQLGPEYDDIDWRQYDPRQYDPRRIVREALLEPLDEAVAPVRGEIDAVREAARLRPGAQASVGAAATGAAATATEGGSPAAAQEVEEPVAEVRAWGPPQAFDPARPTPYDTDAT</sequence>
<dbReference type="Proteomes" id="UP000515976">
    <property type="component" value="Chromosome"/>
</dbReference>
<dbReference type="KEGG" id="pei:H9L10_09550"/>
<dbReference type="EMBL" id="CP060712">
    <property type="protein sequence ID" value="QNN48564.1"/>
    <property type="molecule type" value="Genomic_DNA"/>
</dbReference>
<dbReference type="Gene3D" id="1.20.5.3310">
    <property type="match status" value="1"/>
</dbReference>
<reference evidence="10 11" key="1">
    <citation type="submission" date="2020-08" db="EMBL/GenBank/DDBJ databases">
        <title>Genome sequence of Phycicoccus endophyticus JCM 31784T.</title>
        <authorList>
            <person name="Hyun D.-W."/>
            <person name="Bae J.-W."/>
        </authorList>
    </citation>
    <scope>NUCLEOTIDE SEQUENCE [LARGE SCALE GENOMIC DNA]</scope>
    <source>
        <strain evidence="10 11">JCM 31784</strain>
    </source>
</reference>
<feature type="transmembrane region" description="Helical" evidence="9">
    <location>
        <begin position="16"/>
        <end position="38"/>
    </location>
</feature>
<keyword evidence="11" id="KW-1185">Reference proteome</keyword>
<dbReference type="GO" id="GO:0015031">
    <property type="term" value="P:protein transport"/>
    <property type="evidence" value="ECO:0007669"/>
    <property type="project" value="UniProtKB-KW"/>
</dbReference>
<dbReference type="PRINTS" id="PR01506">
    <property type="entry name" value="TATBPROTEIN"/>
</dbReference>
<evidence type="ECO:0000256" key="3">
    <source>
        <dbReference type="ARBA" id="ARBA00022692"/>
    </source>
</evidence>
<evidence type="ECO:0000256" key="2">
    <source>
        <dbReference type="ARBA" id="ARBA00022448"/>
    </source>
</evidence>
<keyword evidence="5 9" id="KW-1133">Transmembrane helix</keyword>
<dbReference type="AlphaFoldDB" id="A0A7G9QYY9"/>
<feature type="region of interest" description="Disordered" evidence="8">
    <location>
        <begin position="127"/>
        <end position="182"/>
    </location>
</feature>
<keyword evidence="7 9" id="KW-0472">Membrane</keyword>
<dbReference type="Pfam" id="PF02416">
    <property type="entry name" value="TatA_B_E"/>
    <property type="match status" value="1"/>
</dbReference>
<keyword evidence="6" id="KW-0811">Translocation</keyword>
<evidence type="ECO:0000256" key="5">
    <source>
        <dbReference type="ARBA" id="ARBA00022989"/>
    </source>
</evidence>
<feature type="compositionally biased region" description="Low complexity" evidence="8">
    <location>
        <begin position="127"/>
        <end position="151"/>
    </location>
</feature>
<comment type="subcellular location">
    <subcellularLocation>
        <location evidence="1">Membrane</location>
        <topology evidence="1">Single-pass membrane protein</topology>
    </subcellularLocation>
</comment>
<evidence type="ECO:0000256" key="4">
    <source>
        <dbReference type="ARBA" id="ARBA00022927"/>
    </source>
</evidence>
<evidence type="ECO:0000256" key="7">
    <source>
        <dbReference type="ARBA" id="ARBA00023136"/>
    </source>
</evidence>
<protein>
    <submittedName>
        <fullName evidence="10">Twin-arginine translocase TatA/TatE family subunit</fullName>
    </submittedName>
</protein>
<keyword evidence="2" id="KW-0813">Transport</keyword>
<proteinExistence type="predicted"/>
<dbReference type="InterPro" id="IPR003369">
    <property type="entry name" value="TatA/B/E"/>
</dbReference>
<evidence type="ECO:0000256" key="8">
    <source>
        <dbReference type="SAM" id="MobiDB-lite"/>
    </source>
</evidence>
<gene>
    <name evidence="10" type="ORF">H9L10_09550</name>
</gene>
<name>A0A7G9QYY9_9MICO</name>
<keyword evidence="3 9" id="KW-0812">Transmembrane</keyword>
<organism evidence="10 11">
    <name type="scientific">Phycicoccus endophyticus</name>
    <dbReference type="NCBI Taxonomy" id="1690220"/>
    <lineage>
        <taxon>Bacteria</taxon>
        <taxon>Bacillati</taxon>
        <taxon>Actinomycetota</taxon>
        <taxon>Actinomycetes</taxon>
        <taxon>Micrococcales</taxon>
        <taxon>Intrasporangiaceae</taxon>
        <taxon>Phycicoccus</taxon>
    </lineage>
</organism>
<keyword evidence="4" id="KW-0653">Protein transport</keyword>